<evidence type="ECO:0000256" key="1">
    <source>
        <dbReference type="ARBA" id="ARBA00004651"/>
    </source>
</evidence>
<proteinExistence type="inferred from homology"/>
<evidence type="ECO:0000256" key="6">
    <source>
        <dbReference type="ARBA" id="ARBA00023136"/>
    </source>
</evidence>
<feature type="transmembrane region" description="Helical" evidence="7">
    <location>
        <begin position="12"/>
        <end position="34"/>
    </location>
</feature>
<feature type="transmembrane region" description="Helical" evidence="7">
    <location>
        <begin position="140"/>
        <end position="166"/>
    </location>
</feature>
<dbReference type="Pfam" id="PF00528">
    <property type="entry name" value="BPD_transp_1"/>
    <property type="match status" value="1"/>
</dbReference>
<dbReference type="PROSITE" id="PS50928">
    <property type="entry name" value="ABC_TM1"/>
    <property type="match status" value="1"/>
</dbReference>
<evidence type="ECO:0000256" key="7">
    <source>
        <dbReference type="RuleBase" id="RU363032"/>
    </source>
</evidence>
<dbReference type="PANTHER" id="PTHR32243">
    <property type="entry name" value="MALTOSE TRANSPORT SYSTEM PERMEASE-RELATED"/>
    <property type="match status" value="1"/>
</dbReference>
<feature type="transmembrane region" description="Helical" evidence="7">
    <location>
        <begin position="245"/>
        <end position="266"/>
    </location>
</feature>
<accession>A0A0A0CZJ7</accession>
<name>A0A0A0CZJ7_9PROT</name>
<evidence type="ECO:0000256" key="4">
    <source>
        <dbReference type="ARBA" id="ARBA00022692"/>
    </source>
</evidence>
<evidence type="ECO:0000256" key="2">
    <source>
        <dbReference type="ARBA" id="ARBA00022448"/>
    </source>
</evidence>
<dbReference type="SUPFAM" id="SSF161098">
    <property type="entry name" value="MetI-like"/>
    <property type="match status" value="1"/>
</dbReference>
<dbReference type="InterPro" id="IPR000515">
    <property type="entry name" value="MetI-like"/>
</dbReference>
<feature type="transmembrane region" description="Helical" evidence="7">
    <location>
        <begin position="111"/>
        <end position="134"/>
    </location>
</feature>
<reference evidence="9 10" key="1">
    <citation type="submission" date="2014-01" db="EMBL/GenBank/DDBJ databases">
        <title>Genome sequence determination for a cystic fibrosis isolate, Inquilinus limosus.</title>
        <authorList>
            <person name="Pino M."/>
            <person name="Di Conza J."/>
            <person name="Gutkind G."/>
        </authorList>
    </citation>
    <scope>NUCLEOTIDE SEQUENCE [LARGE SCALE GENOMIC DNA]</scope>
    <source>
        <strain evidence="9 10">MP06</strain>
    </source>
</reference>
<evidence type="ECO:0000259" key="8">
    <source>
        <dbReference type="PROSITE" id="PS50928"/>
    </source>
</evidence>
<dbReference type="CDD" id="cd06261">
    <property type="entry name" value="TM_PBP2"/>
    <property type="match status" value="1"/>
</dbReference>
<evidence type="ECO:0000256" key="3">
    <source>
        <dbReference type="ARBA" id="ARBA00022475"/>
    </source>
</evidence>
<dbReference type="OrthoDB" id="9790107at2"/>
<keyword evidence="5 7" id="KW-1133">Transmembrane helix</keyword>
<comment type="similarity">
    <text evidence="7">Belongs to the binding-protein-dependent transport system permease family.</text>
</comment>
<keyword evidence="6 7" id="KW-0472">Membrane</keyword>
<protein>
    <recommendedName>
        <fullName evidence="8">ABC transmembrane type-1 domain-containing protein</fullName>
    </recommendedName>
</protein>
<evidence type="ECO:0000256" key="5">
    <source>
        <dbReference type="ARBA" id="ARBA00022989"/>
    </source>
</evidence>
<comment type="subcellular location">
    <subcellularLocation>
        <location evidence="1 7">Cell membrane</location>
        <topology evidence="1 7">Multi-pass membrane protein</topology>
    </subcellularLocation>
</comment>
<dbReference type="InterPro" id="IPR050901">
    <property type="entry name" value="BP-dep_ABC_trans_perm"/>
</dbReference>
<keyword evidence="4 7" id="KW-0812">Transmembrane</keyword>
<dbReference type="GO" id="GO:0005886">
    <property type="term" value="C:plasma membrane"/>
    <property type="evidence" value="ECO:0007669"/>
    <property type="project" value="UniProtKB-SubCell"/>
</dbReference>
<dbReference type="Gene3D" id="1.10.3720.10">
    <property type="entry name" value="MetI-like"/>
    <property type="match status" value="1"/>
</dbReference>
<keyword evidence="2 7" id="KW-0813">Transport</keyword>
<dbReference type="EMBL" id="JANX01000569">
    <property type="protein sequence ID" value="KGM31204.1"/>
    <property type="molecule type" value="Genomic_DNA"/>
</dbReference>
<dbReference type="PANTHER" id="PTHR32243:SF18">
    <property type="entry name" value="INNER MEMBRANE ABC TRANSPORTER PERMEASE PROTEIN YCJP"/>
    <property type="match status" value="1"/>
</dbReference>
<feature type="transmembrane region" description="Helical" evidence="7">
    <location>
        <begin position="187"/>
        <end position="212"/>
    </location>
</feature>
<organism evidence="9 10">
    <name type="scientific">Inquilinus limosus MP06</name>
    <dbReference type="NCBI Taxonomy" id="1398085"/>
    <lineage>
        <taxon>Bacteria</taxon>
        <taxon>Pseudomonadati</taxon>
        <taxon>Pseudomonadota</taxon>
        <taxon>Alphaproteobacteria</taxon>
        <taxon>Rhodospirillales</taxon>
        <taxon>Rhodospirillaceae</taxon>
        <taxon>Inquilinus</taxon>
    </lineage>
</organism>
<dbReference type="Proteomes" id="UP000029995">
    <property type="component" value="Unassembled WGS sequence"/>
</dbReference>
<dbReference type="InterPro" id="IPR035906">
    <property type="entry name" value="MetI-like_sf"/>
</dbReference>
<sequence length="281" mass="30694">MVVGTSQRSLRGLLTYGTLILFAAYSLFPFLWMIDTALKPVAEVRSADPSFWIDAPTLSNFTRVLLDSEFLTYFRNSLIVAAGSTILTITVSVFCSYALSRWAYLSLSRLVGGALLLSQMIPGVLLLVPLYILMQRLGLLSTYAALIIVYCTFTIPLCTFMLKGFFDAVPRELEDASEIDGCSRTGFILRVLLPVSAPGIFATAVFAFVTAWNEFMFGYVLINSDARRTLTPGIMLFKGSHLTDWGGLMAASVLAVVPIALGFVYLQRFLVEGLSAGAVKG</sequence>
<comment type="caution">
    <text evidence="9">The sequence shown here is derived from an EMBL/GenBank/DDBJ whole genome shotgun (WGS) entry which is preliminary data.</text>
</comment>
<dbReference type="RefSeq" id="WP_034846420.1">
    <property type="nucleotide sequence ID" value="NZ_JANX01000569.1"/>
</dbReference>
<feature type="transmembrane region" description="Helical" evidence="7">
    <location>
        <begin position="78"/>
        <end position="99"/>
    </location>
</feature>
<evidence type="ECO:0000313" key="10">
    <source>
        <dbReference type="Proteomes" id="UP000029995"/>
    </source>
</evidence>
<dbReference type="AlphaFoldDB" id="A0A0A0CZJ7"/>
<keyword evidence="3" id="KW-1003">Cell membrane</keyword>
<gene>
    <name evidence="9" type="ORF">P409_28570</name>
</gene>
<feature type="domain" description="ABC transmembrane type-1" evidence="8">
    <location>
        <begin position="74"/>
        <end position="266"/>
    </location>
</feature>
<evidence type="ECO:0000313" key="9">
    <source>
        <dbReference type="EMBL" id="KGM31204.1"/>
    </source>
</evidence>
<dbReference type="GO" id="GO:0055085">
    <property type="term" value="P:transmembrane transport"/>
    <property type="evidence" value="ECO:0007669"/>
    <property type="project" value="InterPro"/>
</dbReference>